<dbReference type="EMBL" id="BSYO01000011">
    <property type="protein sequence ID" value="GMH11695.1"/>
    <property type="molecule type" value="Genomic_DNA"/>
</dbReference>
<dbReference type="Proteomes" id="UP001279734">
    <property type="component" value="Unassembled WGS sequence"/>
</dbReference>
<accession>A0AAD3SJ13</accession>
<keyword evidence="2" id="KW-1185">Reference proteome</keyword>
<gene>
    <name evidence="1" type="ORF">Nepgr_013536</name>
</gene>
<organism evidence="1 2">
    <name type="scientific">Nepenthes gracilis</name>
    <name type="common">Slender pitcher plant</name>
    <dbReference type="NCBI Taxonomy" id="150966"/>
    <lineage>
        <taxon>Eukaryota</taxon>
        <taxon>Viridiplantae</taxon>
        <taxon>Streptophyta</taxon>
        <taxon>Embryophyta</taxon>
        <taxon>Tracheophyta</taxon>
        <taxon>Spermatophyta</taxon>
        <taxon>Magnoliopsida</taxon>
        <taxon>eudicotyledons</taxon>
        <taxon>Gunneridae</taxon>
        <taxon>Pentapetalae</taxon>
        <taxon>Caryophyllales</taxon>
        <taxon>Nepenthaceae</taxon>
        <taxon>Nepenthes</taxon>
    </lineage>
</organism>
<comment type="caution">
    <text evidence="1">The sequence shown here is derived from an EMBL/GenBank/DDBJ whole genome shotgun (WGS) entry which is preliminary data.</text>
</comment>
<reference evidence="1" key="1">
    <citation type="submission" date="2023-05" db="EMBL/GenBank/DDBJ databases">
        <title>Nepenthes gracilis genome sequencing.</title>
        <authorList>
            <person name="Fukushima K."/>
        </authorList>
    </citation>
    <scope>NUCLEOTIDE SEQUENCE</scope>
    <source>
        <strain evidence="1">SING2019-196</strain>
    </source>
</reference>
<proteinExistence type="predicted"/>
<evidence type="ECO:0000313" key="2">
    <source>
        <dbReference type="Proteomes" id="UP001279734"/>
    </source>
</evidence>
<evidence type="ECO:0000313" key="1">
    <source>
        <dbReference type="EMBL" id="GMH11695.1"/>
    </source>
</evidence>
<sequence length="110" mass="12052">MFVDLGLCWSLRVGFDSLYCMLALMLNGFRPALLDADGAYESLLLCRCCQLNLIYHIDAGVLGPQCPLDVLCCTVVADCTLGFSACIEWHWILLAQHVYAVAVAGSCSWT</sequence>
<dbReference type="AlphaFoldDB" id="A0AAD3SJ13"/>
<protein>
    <submittedName>
        <fullName evidence="1">Uncharacterized protein</fullName>
    </submittedName>
</protein>
<name>A0AAD3SJ13_NEPGR</name>